<dbReference type="Pfam" id="PF13637">
    <property type="entry name" value="Ank_4"/>
    <property type="match status" value="1"/>
</dbReference>
<organism evidence="7 8">
    <name type="scientific">Symbiodinium pilosum</name>
    <name type="common">Dinoflagellate</name>
    <dbReference type="NCBI Taxonomy" id="2952"/>
    <lineage>
        <taxon>Eukaryota</taxon>
        <taxon>Sar</taxon>
        <taxon>Alveolata</taxon>
        <taxon>Dinophyceae</taxon>
        <taxon>Suessiales</taxon>
        <taxon>Symbiodiniaceae</taxon>
        <taxon>Symbiodinium</taxon>
    </lineage>
</organism>
<dbReference type="InterPro" id="IPR036770">
    <property type="entry name" value="Ankyrin_rpt-contain_sf"/>
</dbReference>
<feature type="region of interest" description="Disordered" evidence="5">
    <location>
        <begin position="957"/>
        <end position="986"/>
    </location>
</feature>
<comment type="caution">
    <text evidence="7">The sequence shown here is derived from an EMBL/GenBank/DDBJ whole genome shotgun (WGS) entry which is preliminary data.</text>
</comment>
<protein>
    <recommendedName>
        <fullName evidence="6">EF-hand domain-containing protein</fullName>
    </recommendedName>
</protein>
<feature type="coiled-coil region" evidence="4">
    <location>
        <begin position="279"/>
        <end position="313"/>
    </location>
</feature>
<dbReference type="EMBL" id="CAJNIZ010030291">
    <property type="protein sequence ID" value="CAE7522713.1"/>
    <property type="molecule type" value="Genomic_DNA"/>
</dbReference>
<keyword evidence="4" id="KW-0175">Coiled coil</keyword>
<dbReference type="SMART" id="SM00248">
    <property type="entry name" value="ANK"/>
    <property type="match status" value="5"/>
</dbReference>
<dbReference type="SUPFAM" id="SSF48403">
    <property type="entry name" value="Ankyrin repeat"/>
    <property type="match status" value="1"/>
</dbReference>
<dbReference type="OrthoDB" id="412644at2759"/>
<feature type="coiled-coil region" evidence="4">
    <location>
        <begin position="210"/>
        <end position="244"/>
    </location>
</feature>
<keyword evidence="2 3" id="KW-0040">ANK repeat</keyword>
<feature type="coiled-coil region" evidence="4">
    <location>
        <begin position="85"/>
        <end position="154"/>
    </location>
</feature>
<dbReference type="InterPro" id="IPR002048">
    <property type="entry name" value="EF_hand_dom"/>
</dbReference>
<evidence type="ECO:0000256" key="5">
    <source>
        <dbReference type="SAM" id="MobiDB-lite"/>
    </source>
</evidence>
<name>A0A812TEZ2_SYMPI</name>
<evidence type="ECO:0000256" key="2">
    <source>
        <dbReference type="ARBA" id="ARBA00023043"/>
    </source>
</evidence>
<dbReference type="InterPro" id="IPR018247">
    <property type="entry name" value="EF_Hand_1_Ca_BS"/>
</dbReference>
<sequence length="1589" mass="178247">MYKSCLVQEALARLDGENRRLLERNEELQLAYDEADRDAREAEAMNGHLLRRVEEMEVQIAALRQYEAEFDKRVTSMLDERDEALAASTRDKEAILLKVKELQEELAMARRTAPSEAADAAELALMLKERQLEIEDLLDRNEELEQDLAKAREVRAEFGFSAQISGGLDQTAQDQYEERLRHFKADALEKDARLLDAEKKLEQLAKSLGAEAVVAENRELVRQNSDMKRQVGEAKRDLANYLSEAANIVYENDLLRSIANVKPEQLKLKDFKLKDKVTSAKAVAAVKQMEKEVAELEAERGKLKARLRQLSELAAEKVSLLHNLQPEQMLQLEEIAARMRKGKLELPLDDQSRQLKEERDELSKKLAMKDREVAEHVDRKVEEVLKKQGLTKDLEAKVAALEKDKEMLQSSLEAYKTGYAELVTLQDLGRRDPCQLGNCGLPGPAMRPPLPPGAVAGAVRPLPPGIAPPPPTGLSAPAAAASLDLEFMGVGDREGHLPAQVCSLYCQVVEALEELTRERFLRESLAEEVSSFQERFDRLLAEQEVLYKVVALPSMGSSFMSKCWWLCEKQRHGNSQHKDYFAQREEWQATTSGLEERPWALQTLEKDSQKKCEIQEGQMRTWQRLGEGGSAPELREELVSAMGRIAALEQNESVLSRKVEAERQGHAIVKEAFDNLQKDCCEREGFLKERLSKAVLWKRRGANALRISRRKLQSMVASSDYERVQQELQVCRQREFDLSRRQTELTLKVAQQEDKLREVMDLQDRCRNLDHLVRETEQEFTVLRRRLQLREPRFAAEVALFTRLTAELQRTLGFVGSFEAAARSLGLAEARVAGLGFEAGVATNVEASLDEKLRKFDVNNDGFITLSDLRKFFESDWDKLDCLAIKIKDDELQLLAEALHGAQAAAAPAPPRPPSAPGVPSPPAPPQLSAADQVSVSVLGVVGRFRLYGLRSLEPEEIPQADKQQGAPPEQTARTPVASNSGQITSQMLSRSCGTASCDCGMLRPGKMRRSSSFDILFPMYVVPVEIVLQMKEVKSYEELLAEGSLVLFDEAGSHAIFVSHEWSGTQHADPKGEQLAVLQDALTHMLKGRDRVHVDTATEILFGEQSGLKASEMHAQPLVVWFDYWCVPQLQLSVAGLQATDQQKALDSIPAYVEKSRYFFILCPYVRHADTEELLCKRTWATRAWCRLERLASQLSMLESRHLIEIQSAKSQTLTIPYEYIREPVGEGEFTVESDRAKAAGVVRRIFQNKLTYHLRRRNFHSYRVLFNLQRVHFRFLPVEPLDSVIPGFKSDTMDPGAFFFENFMYQNGFEDVQDRDEAGWTPICYAALGGNPMLISSLLERKADPSDSITKSDQRLFMTTGASLLTMCVFLRNHEALRLLLEHKADVHALDGFGATAMHYACVNHNVEAVQILRNAGASISIKNKLSHSPCMLAGGAGTGSGSKDVIEVLLRDAPQAEINFALHYSILFAGASEEVVSALIRAGADINHPLLLPSFSPLGLAFTYLSFRHRWKPTAVSFYAYHHMHATPLMCCIVCGCFDAAAALVAANARLDLMNHRGKTAIDLARENGAPDFLLEVLQGRPQECV</sequence>
<dbReference type="InterPro" id="IPR002110">
    <property type="entry name" value="Ankyrin_rpt"/>
</dbReference>
<keyword evidence="8" id="KW-1185">Reference proteome</keyword>
<keyword evidence="1" id="KW-0677">Repeat</keyword>
<feature type="compositionally biased region" description="Pro residues" evidence="5">
    <location>
        <begin position="908"/>
        <end position="926"/>
    </location>
</feature>
<feature type="coiled-coil region" evidence="4">
    <location>
        <begin position="11"/>
        <end position="59"/>
    </location>
</feature>
<reference evidence="7" key="1">
    <citation type="submission" date="2021-02" db="EMBL/GenBank/DDBJ databases">
        <authorList>
            <person name="Dougan E. K."/>
            <person name="Rhodes N."/>
            <person name="Thang M."/>
            <person name="Chan C."/>
        </authorList>
    </citation>
    <scope>NUCLEOTIDE SEQUENCE</scope>
</reference>
<dbReference type="PROSITE" id="PS50297">
    <property type="entry name" value="ANK_REP_REGION"/>
    <property type="match status" value="1"/>
</dbReference>
<dbReference type="Proteomes" id="UP000649617">
    <property type="component" value="Unassembled WGS sequence"/>
</dbReference>
<dbReference type="PROSITE" id="PS50088">
    <property type="entry name" value="ANK_REPEAT"/>
    <property type="match status" value="1"/>
</dbReference>
<feature type="region of interest" description="Disordered" evidence="5">
    <location>
        <begin position="905"/>
        <end position="930"/>
    </location>
</feature>
<gene>
    <name evidence="7" type="ORF">SPIL2461_LOCUS13694</name>
</gene>
<evidence type="ECO:0000256" key="1">
    <source>
        <dbReference type="ARBA" id="ARBA00022737"/>
    </source>
</evidence>
<accession>A0A812TEZ2</accession>
<evidence type="ECO:0000313" key="7">
    <source>
        <dbReference type="EMBL" id="CAE7522713.1"/>
    </source>
</evidence>
<feature type="domain" description="EF-hand" evidence="6">
    <location>
        <begin position="844"/>
        <end position="879"/>
    </location>
</feature>
<feature type="coiled-coil region" evidence="4">
    <location>
        <begin position="348"/>
        <end position="411"/>
    </location>
</feature>
<proteinExistence type="predicted"/>
<dbReference type="Gene3D" id="1.25.40.20">
    <property type="entry name" value="Ankyrin repeat-containing domain"/>
    <property type="match status" value="1"/>
</dbReference>
<dbReference type="PROSITE" id="PS50222">
    <property type="entry name" value="EF_HAND_2"/>
    <property type="match status" value="1"/>
</dbReference>
<evidence type="ECO:0000259" key="6">
    <source>
        <dbReference type="PROSITE" id="PS50222"/>
    </source>
</evidence>
<evidence type="ECO:0000256" key="3">
    <source>
        <dbReference type="PROSITE-ProRule" id="PRU00023"/>
    </source>
</evidence>
<dbReference type="PROSITE" id="PS00018">
    <property type="entry name" value="EF_HAND_1"/>
    <property type="match status" value="1"/>
</dbReference>
<dbReference type="PANTHER" id="PTHR24198:SF165">
    <property type="entry name" value="ANKYRIN REPEAT-CONTAINING PROTEIN-RELATED"/>
    <property type="match status" value="1"/>
</dbReference>
<dbReference type="PANTHER" id="PTHR24198">
    <property type="entry name" value="ANKYRIN REPEAT AND PROTEIN KINASE DOMAIN-CONTAINING PROTEIN"/>
    <property type="match status" value="1"/>
</dbReference>
<feature type="repeat" description="ANK" evidence="3">
    <location>
        <begin position="1395"/>
        <end position="1427"/>
    </location>
</feature>
<dbReference type="GO" id="GO:0005509">
    <property type="term" value="F:calcium ion binding"/>
    <property type="evidence" value="ECO:0007669"/>
    <property type="project" value="InterPro"/>
</dbReference>
<evidence type="ECO:0000256" key="4">
    <source>
        <dbReference type="SAM" id="Coils"/>
    </source>
</evidence>
<feature type="compositionally biased region" description="Polar residues" evidence="5">
    <location>
        <begin position="972"/>
        <end position="986"/>
    </location>
</feature>
<evidence type="ECO:0000313" key="8">
    <source>
        <dbReference type="Proteomes" id="UP000649617"/>
    </source>
</evidence>